<dbReference type="PANTHER" id="PTHR23266">
    <property type="entry name" value="IMMUNOGLOBULIN HEAVY CHAIN"/>
    <property type="match status" value="1"/>
</dbReference>
<dbReference type="GO" id="GO:0019814">
    <property type="term" value="C:immunoglobulin complex"/>
    <property type="evidence" value="ECO:0007669"/>
    <property type="project" value="UniProtKB-KW"/>
</dbReference>
<dbReference type="InterPro" id="IPR036179">
    <property type="entry name" value="Ig-like_dom_sf"/>
</dbReference>
<dbReference type="InterPro" id="IPR031591">
    <property type="entry name" value="CCDC106"/>
</dbReference>
<reference evidence="7" key="1">
    <citation type="submission" date="2025-08" db="UniProtKB">
        <authorList>
            <consortium name="RefSeq"/>
        </authorList>
    </citation>
    <scope>IDENTIFICATION</scope>
</reference>
<dbReference type="InterPro" id="IPR050199">
    <property type="entry name" value="IgHV"/>
</dbReference>
<protein>
    <submittedName>
        <fullName evidence="7">Uncharacterized protein LOC115819431</fullName>
    </submittedName>
</protein>
<dbReference type="InParanoid" id="A0A6J2W3J9"/>
<dbReference type="InterPro" id="IPR007110">
    <property type="entry name" value="Ig-like_dom"/>
</dbReference>
<dbReference type="OrthoDB" id="8694217at2759"/>
<dbReference type="Pfam" id="PF07686">
    <property type="entry name" value="V-set"/>
    <property type="match status" value="1"/>
</dbReference>
<dbReference type="RefSeq" id="XP_030638823.1">
    <property type="nucleotide sequence ID" value="XM_030782963.1"/>
</dbReference>
<keyword evidence="2" id="KW-1064">Adaptive immunity</keyword>
<dbReference type="GeneID" id="115819431"/>
<evidence type="ECO:0000256" key="3">
    <source>
        <dbReference type="ARBA" id="ARBA00043265"/>
    </source>
</evidence>
<dbReference type="GO" id="GO:0005576">
    <property type="term" value="C:extracellular region"/>
    <property type="evidence" value="ECO:0007669"/>
    <property type="project" value="UniProtKB-ARBA"/>
</dbReference>
<dbReference type="InterPro" id="IPR013106">
    <property type="entry name" value="Ig_V-set"/>
</dbReference>
<sequence>MFSVSLVLLLAATSYVHSDELIQPDFQTVRPGQQMTINCKVSYSVTDYATAWIRQSEGKAPEYIGYIDSDGSLDYKESLKNKFSISRDTSSNTIILQGNSVQTEDTAVYYCARYTQYYELAAIQYKNLYVGICEKHHLRGLQEVIQRYQQVLKTFGKVRTMIEAFHRHNIDRRTIAATAPIAKLHIADPKAYSTLEFEPAVETLLGFAEKCANHVTPDIKKSIEDLKASGHLLPIMLKY</sequence>
<evidence type="ECO:0000259" key="5">
    <source>
        <dbReference type="PROSITE" id="PS50835"/>
    </source>
</evidence>
<evidence type="ECO:0000256" key="4">
    <source>
        <dbReference type="SAM" id="SignalP"/>
    </source>
</evidence>
<name>A0A6J2W3J9_CHACN</name>
<evidence type="ECO:0000313" key="6">
    <source>
        <dbReference type="Proteomes" id="UP000504632"/>
    </source>
</evidence>
<evidence type="ECO:0000256" key="2">
    <source>
        <dbReference type="ARBA" id="ARBA00023130"/>
    </source>
</evidence>
<evidence type="ECO:0000256" key="1">
    <source>
        <dbReference type="ARBA" id="ARBA00022859"/>
    </source>
</evidence>
<dbReference type="SMART" id="SM00406">
    <property type="entry name" value="IGv"/>
    <property type="match status" value="1"/>
</dbReference>
<proteinExistence type="predicted"/>
<organism evidence="6 7">
    <name type="scientific">Chanos chanos</name>
    <name type="common">Milkfish</name>
    <name type="synonym">Mugil chanos</name>
    <dbReference type="NCBI Taxonomy" id="29144"/>
    <lineage>
        <taxon>Eukaryota</taxon>
        <taxon>Metazoa</taxon>
        <taxon>Chordata</taxon>
        <taxon>Craniata</taxon>
        <taxon>Vertebrata</taxon>
        <taxon>Euteleostomi</taxon>
        <taxon>Actinopterygii</taxon>
        <taxon>Neopterygii</taxon>
        <taxon>Teleostei</taxon>
        <taxon>Ostariophysi</taxon>
        <taxon>Gonorynchiformes</taxon>
        <taxon>Chanidae</taxon>
        <taxon>Chanos</taxon>
    </lineage>
</organism>
<keyword evidence="4" id="KW-0732">Signal</keyword>
<evidence type="ECO:0000313" key="7">
    <source>
        <dbReference type="RefSeq" id="XP_030638823.1"/>
    </source>
</evidence>
<feature type="domain" description="Ig-like" evidence="5">
    <location>
        <begin position="29"/>
        <end position="111"/>
    </location>
</feature>
<keyword evidence="3" id="KW-1280">Immunoglobulin</keyword>
<dbReference type="PROSITE" id="PS50835">
    <property type="entry name" value="IG_LIKE"/>
    <property type="match status" value="1"/>
</dbReference>
<dbReference type="GO" id="GO:0002250">
    <property type="term" value="P:adaptive immune response"/>
    <property type="evidence" value="ECO:0007669"/>
    <property type="project" value="UniProtKB-KW"/>
</dbReference>
<feature type="signal peptide" evidence="4">
    <location>
        <begin position="1"/>
        <end position="18"/>
    </location>
</feature>
<gene>
    <name evidence="7" type="primary">LOC115819431</name>
</gene>
<dbReference type="Proteomes" id="UP000504632">
    <property type="component" value="Chromosome 8"/>
</dbReference>
<dbReference type="AlphaFoldDB" id="A0A6J2W3J9"/>
<dbReference type="Pfam" id="PF15794">
    <property type="entry name" value="CCDC106"/>
    <property type="match status" value="1"/>
</dbReference>
<dbReference type="InterPro" id="IPR003599">
    <property type="entry name" value="Ig_sub"/>
</dbReference>
<dbReference type="SMART" id="SM00409">
    <property type="entry name" value="IG"/>
    <property type="match status" value="1"/>
</dbReference>
<dbReference type="SUPFAM" id="SSF48726">
    <property type="entry name" value="Immunoglobulin"/>
    <property type="match status" value="1"/>
</dbReference>
<keyword evidence="1" id="KW-0391">Immunity</keyword>
<feature type="chain" id="PRO_5026729530" evidence="4">
    <location>
        <begin position="19"/>
        <end position="239"/>
    </location>
</feature>
<dbReference type="Gene3D" id="2.60.40.10">
    <property type="entry name" value="Immunoglobulins"/>
    <property type="match status" value="1"/>
</dbReference>
<keyword evidence="6" id="KW-1185">Reference proteome</keyword>
<dbReference type="InterPro" id="IPR013783">
    <property type="entry name" value="Ig-like_fold"/>
</dbReference>
<accession>A0A6J2W3J9</accession>